<evidence type="ECO:0000313" key="5">
    <source>
        <dbReference type="EMBL" id="AEW06855.1"/>
    </source>
</evidence>
<dbReference type="InterPro" id="IPR036388">
    <property type="entry name" value="WH-like_DNA-bd_sf"/>
</dbReference>
<dbReference type="GO" id="GO:0003700">
    <property type="term" value="F:DNA-binding transcription factor activity"/>
    <property type="evidence" value="ECO:0007669"/>
    <property type="project" value="InterPro"/>
</dbReference>
<evidence type="ECO:0000313" key="6">
    <source>
        <dbReference type="Proteomes" id="UP000005439"/>
    </source>
</evidence>
<dbReference type="KEGG" id="sap:Sulac_3413"/>
<sequence>MFEQQADLFKALADPMRLRILALLRTREACVCELAGLLPITQPAVSQHLRKLRQAGLIHERRHKYWTYYAVRTDLDPALAALIEQLPHVEADEQWLATHQVETSCEVLVPVESVGVTGPAAND</sequence>
<dbReference type="Gene3D" id="1.10.10.10">
    <property type="entry name" value="Winged helix-like DNA-binding domain superfamily/Winged helix DNA-binding domain"/>
    <property type="match status" value="1"/>
</dbReference>
<dbReference type="SMART" id="SM00418">
    <property type="entry name" value="HTH_ARSR"/>
    <property type="match status" value="1"/>
</dbReference>
<keyword evidence="2" id="KW-0238">DNA-binding</keyword>
<evidence type="ECO:0000256" key="1">
    <source>
        <dbReference type="ARBA" id="ARBA00023015"/>
    </source>
</evidence>
<reference evidence="6" key="1">
    <citation type="submission" date="2011-12" db="EMBL/GenBank/DDBJ databases">
        <title>The complete genome of chromosome of Sulfobacillus acidophilus DSM 10332.</title>
        <authorList>
            <person name="Lucas S."/>
            <person name="Han J."/>
            <person name="Lapidus A."/>
            <person name="Bruce D."/>
            <person name="Goodwin L."/>
            <person name="Pitluck S."/>
            <person name="Peters L."/>
            <person name="Kyrpides N."/>
            <person name="Mavromatis K."/>
            <person name="Ivanova N."/>
            <person name="Mikhailova N."/>
            <person name="Chertkov O."/>
            <person name="Saunders E."/>
            <person name="Detter J.C."/>
            <person name="Tapia R."/>
            <person name="Han C."/>
            <person name="Land M."/>
            <person name="Hauser L."/>
            <person name="Markowitz V."/>
            <person name="Cheng J.-F."/>
            <person name="Hugenholtz P."/>
            <person name="Woyke T."/>
            <person name="Wu D."/>
            <person name="Pukall R."/>
            <person name="Gehrich-Schroeter G."/>
            <person name="Schneider S."/>
            <person name="Klenk H.-P."/>
            <person name="Eisen J.A."/>
        </authorList>
    </citation>
    <scope>NUCLEOTIDE SEQUENCE [LARGE SCALE GENOMIC DNA]</scope>
    <source>
        <strain evidence="6">ATCC 700253 / DSM 10332 / NAL</strain>
    </source>
</reference>
<protein>
    <submittedName>
        <fullName evidence="5">Transcriptional regulator, ArsR family</fullName>
    </submittedName>
</protein>
<proteinExistence type="predicted"/>
<accession>G8TTU6</accession>
<dbReference type="PANTHER" id="PTHR33154:SF18">
    <property type="entry name" value="ARSENICAL RESISTANCE OPERON REPRESSOR"/>
    <property type="match status" value="1"/>
</dbReference>
<dbReference type="Pfam" id="PF01022">
    <property type="entry name" value="HTH_5"/>
    <property type="match status" value="1"/>
</dbReference>
<dbReference type="GO" id="GO:0003677">
    <property type="term" value="F:DNA binding"/>
    <property type="evidence" value="ECO:0007669"/>
    <property type="project" value="UniProtKB-KW"/>
</dbReference>
<feature type="domain" description="HTH arsR-type" evidence="4">
    <location>
        <begin position="1"/>
        <end position="90"/>
    </location>
</feature>
<evidence type="ECO:0000256" key="2">
    <source>
        <dbReference type="ARBA" id="ARBA00023125"/>
    </source>
</evidence>
<dbReference type="HOGENOM" id="CLU_097806_3_1_9"/>
<dbReference type="InterPro" id="IPR036390">
    <property type="entry name" value="WH_DNA-bd_sf"/>
</dbReference>
<dbReference type="Proteomes" id="UP000005439">
    <property type="component" value="Chromosome"/>
</dbReference>
<dbReference type="EMBL" id="CP003179">
    <property type="protein sequence ID" value="AEW06855.1"/>
    <property type="molecule type" value="Genomic_DNA"/>
</dbReference>
<keyword evidence="6" id="KW-1185">Reference proteome</keyword>
<organism evidence="5 6">
    <name type="scientific">Sulfobacillus acidophilus (strain ATCC 700253 / DSM 10332 / NAL)</name>
    <dbReference type="NCBI Taxonomy" id="679936"/>
    <lineage>
        <taxon>Bacteria</taxon>
        <taxon>Bacillati</taxon>
        <taxon>Bacillota</taxon>
        <taxon>Clostridia</taxon>
        <taxon>Eubacteriales</taxon>
        <taxon>Clostridiales Family XVII. Incertae Sedis</taxon>
        <taxon>Sulfobacillus</taxon>
    </lineage>
</organism>
<dbReference type="SUPFAM" id="SSF46785">
    <property type="entry name" value="Winged helix' DNA-binding domain"/>
    <property type="match status" value="1"/>
</dbReference>
<keyword evidence="1" id="KW-0805">Transcription regulation</keyword>
<dbReference type="InterPro" id="IPR011991">
    <property type="entry name" value="ArsR-like_HTH"/>
</dbReference>
<evidence type="ECO:0000256" key="3">
    <source>
        <dbReference type="ARBA" id="ARBA00023163"/>
    </source>
</evidence>
<dbReference type="PRINTS" id="PR00778">
    <property type="entry name" value="HTHARSR"/>
</dbReference>
<dbReference type="PATRIC" id="fig|679936.5.peg.3535"/>
<keyword evidence="3" id="KW-0804">Transcription</keyword>
<dbReference type="InterPro" id="IPR001845">
    <property type="entry name" value="HTH_ArsR_DNA-bd_dom"/>
</dbReference>
<evidence type="ECO:0000259" key="4">
    <source>
        <dbReference type="PROSITE" id="PS50987"/>
    </source>
</evidence>
<gene>
    <name evidence="5" type="ordered locus">Sulac_3413</name>
</gene>
<reference evidence="5 6" key="2">
    <citation type="journal article" date="2012" name="Stand. Genomic Sci.">
        <title>Complete genome sequence of the moderately thermophilic mineral-sulfide-oxidizing firmicute Sulfobacillus acidophilus type strain (NAL(T)).</title>
        <authorList>
            <person name="Anderson I."/>
            <person name="Chertkov O."/>
            <person name="Chen A."/>
            <person name="Saunders E."/>
            <person name="Lapidus A."/>
            <person name="Nolan M."/>
            <person name="Lucas S."/>
            <person name="Hammon N."/>
            <person name="Deshpande S."/>
            <person name="Cheng J.F."/>
            <person name="Han C."/>
            <person name="Tapia R."/>
            <person name="Goodwin L.A."/>
            <person name="Pitluck S."/>
            <person name="Liolios K."/>
            <person name="Pagani I."/>
            <person name="Ivanova N."/>
            <person name="Mikhailova N."/>
            <person name="Pati A."/>
            <person name="Palaniappan K."/>
            <person name="Land M."/>
            <person name="Pan C."/>
            <person name="Rohde M."/>
            <person name="Pukall R."/>
            <person name="Goker M."/>
            <person name="Detter J.C."/>
            <person name="Woyke T."/>
            <person name="Bristow J."/>
            <person name="Eisen J.A."/>
            <person name="Markowitz V."/>
            <person name="Hugenholtz P."/>
            <person name="Kyrpides N.C."/>
            <person name="Klenk H.P."/>
            <person name="Mavromatis K."/>
        </authorList>
    </citation>
    <scope>NUCLEOTIDE SEQUENCE [LARGE SCALE GENOMIC DNA]</scope>
    <source>
        <strain evidence="6">ATCC 700253 / DSM 10332 / NAL</strain>
    </source>
</reference>
<dbReference type="STRING" id="679936.Sulac_3413"/>
<name>G8TTU6_SULAD</name>
<dbReference type="AlphaFoldDB" id="G8TTU6"/>
<dbReference type="PANTHER" id="PTHR33154">
    <property type="entry name" value="TRANSCRIPTIONAL REGULATOR, ARSR FAMILY"/>
    <property type="match status" value="1"/>
</dbReference>
<dbReference type="CDD" id="cd00090">
    <property type="entry name" value="HTH_ARSR"/>
    <property type="match status" value="1"/>
</dbReference>
<dbReference type="InterPro" id="IPR051081">
    <property type="entry name" value="HTH_MetalResp_TranReg"/>
</dbReference>
<dbReference type="NCBIfam" id="NF033788">
    <property type="entry name" value="HTH_metalloreg"/>
    <property type="match status" value="1"/>
</dbReference>
<dbReference type="PROSITE" id="PS50987">
    <property type="entry name" value="HTH_ARSR_2"/>
    <property type="match status" value="1"/>
</dbReference>